<feature type="non-terminal residue" evidence="1">
    <location>
        <position position="1"/>
    </location>
</feature>
<name>A0ACA9SLN0_9GLOM</name>
<gene>
    <name evidence="1" type="ORF">RPERSI_LOCUS32068</name>
</gene>
<evidence type="ECO:0000313" key="1">
    <source>
        <dbReference type="EMBL" id="CAG8841884.1"/>
    </source>
</evidence>
<accession>A0ACA9SLN0</accession>
<comment type="caution">
    <text evidence="1">The sequence shown here is derived from an EMBL/GenBank/DDBJ whole genome shotgun (WGS) entry which is preliminary data.</text>
</comment>
<feature type="non-terminal residue" evidence="1">
    <location>
        <position position="97"/>
    </location>
</feature>
<dbReference type="Proteomes" id="UP000789920">
    <property type="component" value="Unassembled WGS sequence"/>
</dbReference>
<reference evidence="1" key="1">
    <citation type="submission" date="2021-06" db="EMBL/GenBank/DDBJ databases">
        <authorList>
            <person name="Kallberg Y."/>
            <person name="Tangrot J."/>
            <person name="Rosling A."/>
        </authorList>
    </citation>
    <scope>NUCLEOTIDE SEQUENCE</scope>
    <source>
        <strain evidence="1">MA461A</strain>
    </source>
</reference>
<protein>
    <submittedName>
        <fullName evidence="1">27510_t:CDS:1</fullName>
    </submittedName>
</protein>
<proteinExistence type="predicted"/>
<dbReference type="EMBL" id="CAJVQC010132111">
    <property type="protein sequence ID" value="CAG8841884.1"/>
    <property type="molecule type" value="Genomic_DNA"/>
</dbReference>
<organism evidence="1 2">
    <name type="scientific">Racocetra persica</name>
    <dbReference type="NCBI Taxonomy" id="160502"/>
    <lineage>
        <taxon>Eukaryota</taxon>
        <taxon>Fungi</taxon>
        <taxon>Fungi incertae sedis</taxon>
        <taxon>Mucoromycota</taxon>
        <taxon>Glomeromycotina</taxon>
        <taxon>Glomeromycetes</taxon>
        <taxon>Diversisporales</taxon>
        <taxon>Gigasporaceae</taxon>
        <taxon>Racocetra</taxon>
    </lineage>
</organism>
<sequence length="97" mass="10006">GYLGIHYVAGRDGPGTTNLPDHTSSQTDGESPLFVSRQGKKISVSAVGLIVKQFAEHAGLNGRFTAHSLRIGGATAAMATGISLTQIRAIGGWDSKA</sequence>
<keyword evidence="2" id="KW-1185">Reference proteome</keyword>
<evidence type="ECO:0000313" key="2">
    <source>
        <dbReference type="Proteomes" id="UP000789920"/>
    </source>
</evidence>